<dbReference type="EMBL" id="QVID01000001">
    <property type="protein sequence ID" value="RFN59477.1"/>
    <property type="molecule type" value="Genomic_DNA"/>
</dbReference>
<dbReference type="AlphaFoldDB" id="A0A3E1QBG3"/>
<dbReference type="Proteomes" id="UP000261082">
    <property type="component" value="Unassembled WGS sequence"/>
</dbReference>
<proteinExistence type="predicted"/>
<gene>
    <name evidence="2" type="ORF">DZ858_05295</name>
</gene>
<organism evidence="2 3">
    <name type="scientific">Marixanthomonas ophiurae</name>
    <dbReference type="NCBI Taxonomy" id="387659"/>
    <lineage>
        <taxon>Bacteria</taxon>
        <taxon>Pseudomonadati</taxon>
        <taxon>Bacteroidota</taxon>
        <taxon>Flavobacteriia</taxon>
        <taxon>Flavobacteriales</taxon>
        <taxon>Flavobacteriaceae</taxon>
        <taxon>Marixanthomonas</taxon>
    </lineage>
</organism>
<dbReference type="RefSeq" id="WP_117158461.1">
    <property type="nucleotide sequence ID" value="NZ_QVID01000001.1"/>
</dbReference>
<feature type="chain" id="PRO_5017808663" description="Outer membrane protein beta-barrel domain-containing protein" evidence="1">
    <location>
        <begin position="19"/>
        <end position="289"/>
    </location>
</feature>
<evidence type="ECO:0000256" key="1">
    <source>
        <dbReference type="SAM" id="SignalP"/>
    </source>
</evidence>
<name>A0A3E1QBG3_9FLAO</name>
<keyword evidence="3" id="KW-1185">Reference proteome</keyword>
<evidence type="ECO:0000313" key="2">
    <source>
        <dbReference type="EMBL" id="RFN59477.1"/>
    </source>
</evidence>
<evidence type="ECO:0000313" key="3">
    <source>
        <dbReference type="Proteomes" id="UP000261082"/>
    </source>
</evidence>
<dbReference type="OrthoDB" id="1411114at2"/>
<feature type="signal peptide" evidence="1">
    <location>
        <begin position="1"/>
        <end position="18"/>
    </location>
</feature>
<protein>
    <recommendedName>
        <fullName evidence="4">Outer membrane protein beta-barrel domain-containing protein</fullName>
    </recommendedName>
</protein>
<reference evidence="2 3" key="1">
    <citation type="journal article" date="2007" name="Int. J. Syst. Evol. Microbiol.">
        <title>Marixanthomonas ophiurae gen. nov., sp. nov., a marine bacterium of the family Flavobacteriaceae isolated from a deep-sea brittle star.</title>
        <authorList>
            <person name="Romanenko L.A."/>
            <person name="Uchino M."/>
            <person name="Frolova G.M."/>
            <person name="Mikhailov V.V."/>
        </authorList>
    </citation>
    <scope>NUCLEOTIDE SEQUENCE [LARGE SCALE GENOMIC DNA]</scope>
    <source>
        <strain evidence="2 3">KMM 3046</strain>
    </source>
</reference>
<comment type="caution">
    <text evidence="2">The sequence shown here is derived from an EMBL/GenBank/DDBJ whole genome shotgun (WGS) entry which is preliminary data.</text>
</comment>
<keyword evidence="1" id="KW-0732">Signal</keyword>
<accession>A0A3E1QBG3</accession>
<evidence type="ECO:0008006" key="4">
    <source>
        <dbReference type="Google" id="ProtNLM"/>
    </source>
</evidence>
<sequence>MKRLLFLFIILASITTIAQQQYSVNGETYMLQKEVDGPLTLLWNSIDNEYRYFLQKDNTITELKNTEVNGEYQEEYKEVLQLQTSDTSLAVDDVKLTLPSLRDFVVRYNKQVDSTYTSEKKSIQLKTRLGAFVGASNNVYYTNPDNTVLPAFGIDFEIIDEVKLKRHAIVFRFKQLLKNSDYDFSNSEFSLNYRFKFIKRSAIEVFVNTKLVAYSYASRDVIFINSSGNEERITGSGGDLQTPGAFGLGADIALGNGYLTVSYNDIVAIGRESSDEFPVDFTVGYKFNL</sequence>